<dbReference type="EMBL" id="WHUW01000009">
    <property type="protein sequence ID" value="KAF8442016.1"/>
    <property type="molecule type" value="Genomic_DNA"/>
</dbReference>
<sequence length="329" mass="35965">MTGLQSKPEIPSHWELAYTDKLASHMVQQFRRATGLLADGESPIILANVGIETLCEADWMVNIMVRAYKNQIILENIDAIHLSERAQMESKFLPASDAIPTGTSPLQDIAEPAVIVDRSGGYSDMNNVDHLAHSLHAGLTAGAKGNWQTSEALYNMDADTKGVINMSPVWFQQARHGGTAIPEVSAAMRTESAQQWLSSIWDEAAIQSGALAIMHPEMYCSGLQTMVKLGEFAEEIGDTCMTAILAQWPSVYNVGSLMVNRASPFHIDRFGRPQWFDLLVTFGTYSDLYFLLPTLGLTLQYCPGTVIAMSGKMIEHGVGQTDGDRAVLA</sequence>
<protein>
    <submittedName>
        <fullName evidence="1">Uncharacterized protein</fullName>
    </submittedName>
</protein>
<dbReference type="AlphaFoldDB" id="A0AAD4GFH0"/>
<proteinExistence type="predicted"/>
<name>A0AAD4GFH0_BOLED</name>
<gene>
    <name evidence="1" type="ORF">L210DRAFT_3644152</name>
</gene>
<organism evidence="1 2">
    <name type="scientific">Boletus edulis BED1</name>
    <dbReference type="NCBI Taxonomy" id="1328754"/>
    <lineage>
        <taxon>Eukaryota</taxon>
        <taxon>Fungi</taxon>
        <taxon>Dikarya</taxon>
        <taxon>Basidiomycota</taxon>
        <taxon>Agaricomycotina</taxon>
        <taxon>Agaricomycetes</taxon>
        <taxon>Agaricomycetidae</taxon>
        <taxon>Boletales</taxon>
        <taxon>Boletineae</taxon>
        <taxon>Boletaceae</taxon>
        <taxon>Boletoideae</taxon>
        <taxon>Boletus</taxon>
    </lineage>
</organism>
<dbReference type="Gene3D" id="3.60.130.30">
    <property type="match status" value="1"/>
</dbReference>
<comment type="caution">
    <text evidence="1">The sequence shown here is derived from an EMBL/GenBank/DDBJ whole genome shotgun (WGS) entry which is preliminary data.</text>
</comment>
<accession>A0AAD4GFH0</accession>
<reference evidence="1" key="1">
    <citation type="submission" date="2019-10" db="EMBL/GenBank/DDBJ databases">
        <authorList>
            <consortium name="DOE Joint Genome Institute"/>
            <person name="Kuo A."/>
            <person name="Miyauchi S."/>
            <person name="Kiss E."/>
            <person name="Drula E."/>
            <person name="Kohler A."/>
            <person name="Sanchez-Garcia M."/>
            <person name="Andreopoulos B."/>
            <person name="Barry K.W."/>
            <person name="Bonito G."/>
            <person name="Buee M."/>
            <person name="Carver A."/>
            <person name="Chen C."/>
            <person name="Cichocki N."/>
            <person name="Clum A."/>
            <person name="Culley D."/>
            <person name="Crous P.W."/>
            <person name="Fauchery L."/>
            <person name="Girlanda M."/>
            <person name="Hayes R."/>
            <person name="Keri Z."/>
            <person name="LaButti K."/>
            <person name="Lipzen A."/>
            <person name="Lombard V."/>
            <person name="Magnuson J."/>
            <person name="Maillard F."/>
            <person name="Morin E."/>
            <person name="Murat C."/>
            <person name="Nolan M."/>
            <person name="Ohm R."/>
            <person name="Pangilinan J."/>
            <person name="Pereira M."/>
            <person name="Perotto S."/>
            <person name="Peter M."/>
            <person name="Riley R."/>
            <person name="Sitrit Y."/>
            <person name="Stielow B."/>
            <person name="Szollosi G."/>
            <person name="Zifcakova L."/>
            <person name="Stursova M."/>
            <person name="Spatafora J.W."/>
            <person name="Tedersoo L."/>
            <person name="Vaario L.-M."/>
            <person name="Yamada A."/>
            <person name="Yan M."/>
            <person name="Wang P."/>
            <person name="Xu J."/>
            <person name="Bruns T."/>
            <person name="Baldrian P."/>
            <person name="Vilgalys R."/>
            <person name="Henrissat B."/>
            <person name="Grigoriev I.V."/>
            <person name="Hibbett D."/>
            <person name="Nagy L.G."/>
            <person name="Martin F.M."/>
        </authorList>
    </citation>
    <scope>NUCLEOTIDE SEQUENCE</scope>
    <source>
        <strain evidence="1">BED1</strain>
    </source>
</reference>
<evidence type="ECO:0000313" key="1">
    <source>
        <dbReference type="EMBL" id="KAF8442016.1"/>
    </source>
</evidence>
<reference evidence="1" key="2">
    <citation type="journal article" date="2020" name="Nat. Commun.">
        <title>Large-scale genome sequencing of mycorrhizal fungi provides insights into the early evolution of symbiotic traits.</title>
        <authorList>
            <person name="Miyauchi S."/>
            <person name="Kiss E."/>
            <person name="Kuo A."/>
            <person name="Drula E."/>
            <person name="Kohler A."/>
            <person name="Sanchez-Garcia M."/>
            <person name="Morin E."/>
            <person name="Andreopoulos B."/>
            <person name="Barry K.W."/>
            <person name="Bonito G."/>
            <person name="Buee M."/>
            <person name="Carver A."/>
            <person name="Chen C."/>
            <person name="Cichocki N."/>
            <person name="Clum A."/>
            <person name="Culley D."/>
            <person name="Crous P.W."/>
            <person name="Fauchery L."/>
            <person name="Girlanda M."/>
            <person name="Hayes R.D."/>
            <person name="Keri Z."/>
            <person name="LaButti K."/>
            <person name="Lipzen A."/>
            <person name="Lombard V."/>
            <person name="Magnuson J."/>
            <person name="Maillard F."/>
            <person name="Murat C."/>
            <person name="Nolan M."/>
            <person name="Ohm R.A."/>
            <person name="Pangilinan J."/>
            <person name="Pereira M.F."/>
            <person name="Perotto S."/>
            <person name="Peter M."/>
            <person name="Pfister S."/>
            <person name="Riley R."/>
            <person name="Sitrit Y."/>
            <person name="Stielow J.B."/>
            <person name="Szollosi G."/>
            <person name="Zifcakova L."/>
            <person name="Stursova M."/>
            <person name="Spatafora J.W."/>
            <person name="Tedersoo L."/>
            <person name="Vaario L.M."/>
            <person name="Yamada A."/>
            <person name="Yan M."/>
            <person name="Wang P."/>
            <person name="Xu J."/>
            <person name="Bruns T."/>
            <person name="Baldrian P."/>
            <person name="Vilgalys R."/>
            <person name="Dunand C."/>
            <person name="Henrissat B."/>
            <person name="Grigoriev I.V."/>
            <person name="Hibbett D."/>
            <person name="Nagy L.G."/>
            <person name="Martin F.M."/>
        </authorList>
    </citation>
    <scope>NUCLEOTIDE SEQUENCE</scope>
    <source>
        <strain evidence="1">BED1</strain>
    </source>
</reference>
<keyword evidence="2" id="KW-1185">Reference proteome</keyword>
<evidence type="ECO:0000313" key="2">
    <source>
        <dbReference type="Proteomes" id="UP001194468"/>
    </source>
</evidence>
<dbReference type="Proteomes" id="UP001194468">
    <property type="component" value="Unassembled WGS sequence"/>
</dbReference>